<evidence type="ECO:0000313" key="1">
    <source>
        <dbReference type="EMBL" id="CAX74090.1"/>
    </source>
</evidence>
<proteinExistence type="evidence at transcript level"/>
<reference evidence="1" key="1">
    <citation type="journal article" date="2009" name="Nature">
        <title>The Schistosoma japonicum genome reveals features of host-parasite interplay.</title>
        <authorList>
            <person name="Liu F."/>
            <person name="Zhou Y."/>
            <person name="Wang Z.Q."/>
            <person name="Lu G."/>
            <person name="Zheng H."/>
            <person name="Brindley P.J."/>
            <person name="McManus D.P."/>
            <person name="Blair D."/>
            <person name="Zhang Q.H."/>
            <person name="Zhong Y."/>
            <person name="Wang S."/>
            <person name="Han Z.G."/>
            <person name="Chen Z."/>
        </authorList>
    </citation>
    <scope>NUCLEOTIDE SEQUENCE</scope>
    <source>
        <strain evidence="1">Anhui</strain>
    </source>
</reference>
<reference evidence="1" key="2">
    <citation type="submission" date="2009-03" db="EMBL/GenBank/DDBJ databases">
        <authorList>
            <person name="Gang L."/>
        </authorList>
    </citation>
    <scope>NUCLEOTIDE SEQUENCE</scope>
    <source>
        <strain evidence="1">Anhui</strain>
    </source>
</reference>
<dbReference type="EMBL" id="FN318361">
    <property type="protein sequence ID" value="CAX74090.1"/>
    <property type="molecule type" value="mRNA"/>
</dbReference>
<sequence>MKLLYYLHYSFSRFLFSILVDQSNSPVHDSIAFYSSTSSPISIDIIFSPF</sequence>
<protein>
    <submittedName>
        <fullName evidence="1">Hypotheticial protein</fullName>
    </submittedName>
</protein>
<organism evidence="1">
    <name type="scientific">Schistosoma japonicum</name>
    <name type="common">Blood fluke</name>
    <dbReference type="NCBI Taxonomy" id="6182"/>
    <lineage>
        <taxon>Eukaryota</taxon>
        <taxon>Metazoa</taxon>
        <taxon>Spiralia</taxon>
        <taxon>Lophotrochozoa</taxon>
        <taxon>Platyhelminthes</taxon>
        <taxon>Trematoda</taxon>
        <taxon>Digenea</taxon>
        <taxon>Strigeidida</taxon>
        <taxon>Schistosomatoidea</taxon>
        <taxon>Schistosomatidae</taxon>
        <taxon>Schistosoma</taxon>
    </lineage>
</organism>
<name>C1LHB2_SCHJA</name>
<dbReference type="AlphaFoldDB" id="C1LHB2"/>
<accession>C1LHB2</accession>